<feature type="transmembrane region" description="Helical" evidence="1">
    <location>
        <begin position="282"/>
        <end position="299"/>
    </location>
</feature>
<feature type="transmembrane region" description="Helical" evidence="1">
    <location>
        <begin position="497"/>
        <end position="514"/>
    </location>
</feature>
<dbReference type="Proteomes" id="UP000643810">
    <property type="component" value="Unassembled WGS sequence"/>
</dbReference>
<feature type="transmembrane region" description="Helical" evidence="1">
    <location>
        <begin position="57"/>
        <end position="76"/>
    </location>
</feature>
<proteinExistence type="predicted"/>
<evidence type="ECO:0008006" key="4">
    <source>
        <dbReference type="Google" id="ProtNLM"/>
    </source>
</evidence>
<feature type="transmembrane region" description="Helical" evidence="1">
    <location>
        <begin position="16"/>
        <end position="37"/>
    </location>
</feature>
<keyword evidence="1" id="KW-0812">Transmembrane</keyword>
<feature type="transmembrane region" description="Helical" evidence="1">
    <location>
        <begin position="243"/>
        <end position="275"/>
    </location>
</feature>
<feature type="transmembrane region" description="Helical" evidence="1">
    <location>
        <begin position="190"/>
        <end position="208"/>
    </location>
</feature>
<dbReference type="RefSeq" id="WP_186854182.1">
    <property type="nucleotide sequence ID" value="NZ_JACOPG010000002.1"/>
</dbReference>
<evidence type="ECO:0000256" key="1">
    <source>
        <dbReference type="SAM" id="Phobius"/>
    </source>
</evidence>
<name>A0ABR7GHC1_9FIRM</name>
<organism evidence="2 3">
    <name type="scientific">Roseburia lenta</name>
    <dbReference type="NCBI Taxonomy" id="2763061"/>
    <lineage>
        <taxon>Bacteria</taxon>
        <taxon>Bacillati</taxon>
        <taxon>Bacillota</taxon>
        <taxon>Clostridia</taxon>
        <taxon>Lachnospirales</taxon>
        <taxon>Lachnospiraceae</taxon>
        <taxon>Roseburia</taxon>
    </lineage>
</organism>
<reference evidence="2 3" key="1">
    <citation type="submission" date="2020-08" db="EMBL/GenBank/DDBJ databases">
        <title>Genome public.</title>
        <authorList>
            <person name="Liu C."/>
            <person name="Sun Q."/>
        </authorList>
    </citation>
    <scope>NUCLEOTIDE SEQUENCE [LARGE SCALE GENOMIC DNA]</scope>
    <source>
        <strain evidence="2 3">NSJ-9</strain>
    </source>
</reference>
<keyword evidence="1" id="KW-1133">Transmembrane helix</keyword>
<feature type="transmembrane region" description="Helical" evidence="1">
    <location>
        <begin position="520"/>
        <end position="539"/>
    </location>
</feature>
<protein>
    <recommendedName>
        <fullName evidence="4">Glycosyltransferase RgtA/B/C/D-like domain-containing protein</fullName>
    </recommendedName>
</protein>
<feature type="transmembrane region" description="Helical" evidence="1">
    <location>
        <begin position="96"/>
        <end position="116"/>
    </location>
</feature>
<dbReference type="Pfam" id="PF19484">
    <property type="entry name" value="DUF6020"/>
    <property type="match status" value="1"/>
</dbReference>
<comment type="caution">
    <text evidence="2">The sequence shown here is derived from an EMBL/GenBank/DDBJ whole genome shotgun (WGS) entry which is preliminary data.</text>
</comment>
<feature type="transmembrane region" description="Helical" evidence="1">
    <location>
        <begin position="469"/>
        <end position="490"/>
    </location>
</feature>
<feature type="transmembrane region" description="Helical" evidence="1">
    <location>
        <begin position="161"/>
        <end position="184"/>
    </location>
</feature>
<sequence length="545" mass="62893">MLRNIKNIGRRNIECQLIYLLFSFSVGIAGMCTYQLNPVAVDKGGFLRYDIDLVNERGLLVCAILSIMAYLLITVVDKGAHQTNVATMKPYNENRVFWSTFIIYSFLLGILLALYFPGTGMNDTINCLMGFWQNTLQPAMFQMIIYGIFQGIFFMCKNATIAYAIIVILQIFAASYIVANYLRWIARKGIAKWLLILNMIYIMAMPLIGNYTIALLKDTWFTYAFFLLLPNIYDLIHGEKACWWQIVVAVFVVWFSRSNGKLVLVPIMILLFIFCKSQRKHLAILLITLVVLNSGLDYAKNVRFGGYDESFRESMSVPLVQMAATVVWNGNISEDEEEVLYAVLPEEKWRQNYAFAFVDPIKFDEHFDNLYLAAHKKEFLQTWASMLKKNLTIYVKAYLYHTYGNWSLAAYNTNAVDKTQSIFLKLNNNTGDTSIWGEYLASISLKNDSLLPNGLTKLLQGFYEDACEWNLWLTPGIMFLLLNLCTCIAWKNKRYKLMLTFLPLYLCWGCMMVASPASMIYRYSFYILLSLPFVLTMTWRDIGYK</sequence>
<accession>A0ABR7GHC1</accession>
<evidence type="ECO:0000313" key="2">
    <source>
        <dbReference type="EMBL" id="MBC5686241.1"/>
    </source>
</evidence>
<dbReference type="EMBL" id="JACOPG010000002">
    <property type="protein sequence ID" value="MBC5686241.1"/>
    <property type="molecule type" value="Genomic_DNA"/>
</dbReference>
<dbReference type="InterPro" id="IPR046062">
    <property type="entry name" value="DUF6020"/>
</dbReference>
<keyword evidence="1" id="KW-0472">Membrane</keyword>
<gene>
    <name evidence="2" type="ORF">H8R94_06420</name>
</gene>
<keyword evidence="3" id="KW-1185">Reference proteome</keyword>
<evidence type="ECO:0000313" key="3">
    <source>
        <dbReference type="Proteomes" id="UP000643810"/>
    </source>
</evidence>